<keyword evidence="7" id="KW-1185">Reference proteome</keyword>
<organism evidence="6 7">
    <name type="scientific">Flavobacterium solisilvae</name>
    <dbReference type="NCBI Taxonomy" id="1852019"/>
    <lineage>
        <taxon>Bacteria</taxon>
        <taxon>Pseudomonadati</taxon>
        <taxon>Bacteroidota</taxon>
        <taxon>Flavobacteriia</taxon>
        <taxon>Flavobacteriales</taxon>
        <taxon>Flavobacteriaceae</taxon>
        <taxon>Flavobacterium</taxon>
    </lineage>
</organism>
<comment type="subcellular location">
    <subcellularLocation>
        <location evidence="1">Cell envelope</location>
    </subcellularLocation>
</comment>
<dbReference type="SUPFAM" id="SSF52833">
    <property type="entry name" value="Thioredoxin-like"/>
    <property type="match status" value="1"/>
</dbReference>
<keyword evidence="2" id="KW-0201">Cytochrome c-type biogenesis</keyword>
<dbReference type="PROSITE" id="PS51257">
    <property type="entry name" value="PROKAR_LIPOPROTEIN"/>
    <property type="match status" value="1"/>
</dbReference>
<dbReference type="PROSITE" id="PS51352">
    <property type="entry name" value="THIOREDOXIN_2"/>
    <property type="match status" value="1"/>
</dbReference>
<name>A0ABX1QQE9_9FLAO</name>
<dbReference type="InterPro" id="IPR036249">
    <property type="entry name" value="Thioredoxin-like_sf"/>
</dbReference>
<comment type="caution">
    <text evidence="6">The sequence shown here is derived from an EMBL/GenBank/DDBJ whole genome shotgun (WGS) entry which is preliminary data.</text>
</comment>
<dbReference type="InterPro" id="IPR050553">
    <property type="entry name" value="Thioredoxin_ResA/DsbE_sf"/>
</dbReference>
<feature type="domain" description="Thioredoxin" evidence="5">
    <location>
        <begin position="333"/>
        <end position="467"/>
    </location>
</feature>
<accession>A0ABX1QQE9</accession>
<evidence type="ECO:0000259" key="5">
    <source>
        <dbReference type="PROSITE" id="PS51352"/>
    </source>
</evidence>
<dbReference type="Pfam" id="PF13905">
    <property type="entry name" value="Thioredoxin_8"/>
    <property type="match status" value="1"/>
</dbReference>
<gene>
    <name evidence="6" type="ORF">G6042_02015</name>
</gene>
<protein>
    <submittedName>
        <fullName evidence="6">Redoxin family protein</fullName>
    </submittedName>
</protein>
<proteinExistence type="predicted"/>
<sequence>MKIDFLKKYLCFTTILASLISCNSNKEGEYVAYFGGEIINPNNPYVLFCKDNEVIDSIKLDDNNRFFIKFDSLAPGLYSFKHEPEYQYVFFDKNDSIMVRVNSRDFDNSVAFCGRGDLKNNFLMDLYLKQEKDRNSTFDAFDYDLNKFSETVDSSYEKMQVFYSNKKNEIKWSDEFDVIAKAAVDFNYYSKKELYPMIHKIRTGNDAYESIPKDFYNFRKNIDFNTETLSSYSPFVMYLSHMLNNMGTINYHNHFTEADLALKTNINKLNIADTLIKNEKLKNVILNNIAFTYLLEDQNMAYNQEFLKTYHKYSTDKSQKNEINKIGNAIQSLKVGNDLPEVELLDANGKVVSSKNFAAKNTVIFFWTSRAKSHFEAVHKKIVNFNKQYPNYQFIAINLNDSEEQWKKILSSYKFVGTTELHASDFENIKYKWAINKIHRTIILDKNGKIKNAFANIFDSQFEDNLK</sequence>
<keyword evidence="4" id="KW-0676">Redox-active center</keyword>
<keyword evidence="3" id="KW-1015">Disulfide bond</keyword>
<evidence type="ECO:0000256" key="2">
    <source>
        <dbReference type="ARBA" id="ARBA00022748"/>
    </source>
</evidence>
<dbReference type="Gene3D" id="3.40.30.10">
    <property type="entry name" value="Glutaredoxin"/>
    <property type="match status" value="1"/>
</dbReference>
<dbReference type="PANTHER" id="PTHR42852:SF6">
    <property type="entry name" value="THIOL:DISULFIDE INTERCHANGE PROTEIN DSBE"/>
    <property type="match status" value="1"/>
</dbReference>
<dbReference type="EMBL" id="JAAMPT010000192">
    <property type="protein sequence ID" value="NMH24041.1"/>
    <property type="molecule type" value="Genomic_DNA"/>
</dbReference>
<evidence type="ECO:0000313" key="6">
    <source>
        <dbReference type="EMBL" id="NMH24041.1"/>
    </source>
</evidence>
<evidence type="ECO:0000313" key="7">
    <source>
        <dbReference type="Proteomes" id="UP000767947"/>
    </source>
</evidence>
<dbReference type="InterPro" id="IPR013766">
    <property type="entry name" value="Thioredoxin_domain"/>
</dbReference>
<evidence type="ECO:0000256" key="4">
    <source>
        <dbReference type="ARBA" id="ARBA00023284"/>
    </source>
</evidence>
<dbReference type="Proteomes" id="UP000767947">
    <property type="component" value="Unassembled WGS sequence"/>
</dbReference>
<evidence type="ECO:0000256" key="3">
    <source>
        <dbReference type="ARBA" id="ARBA00023157"/>
    </source>
</evidence>
<dbReference type="InterPro" id="IPR012336">
    <property type="entry name" value="Thioredoxin-like_fold"/>
</dbReference>
<reference evidence="6 7" key="1">
    <citation type="submission" date="2020-02" db="EMBL/GenBank/DDBJ databases">
        <title>Flavobacterium sp. genome.</title>
        <authorList>
            <person name="Jung H.S."/>
            <person name="Baek J.H."/>
            <person name="Jeon C.O."/>
        </authorList>
    </citation>
    <scope>NUCLEOTIDE SEQUENCE [LARGE SCALE GENOMIC DNA]</scope>
    <source>
        <strain evidence="6 7">SE-s27</strain>
    </source>
</reference>
<dbReference type="PANTHER" id="PTHR42852">
    <property type="entry name" value="THIOL:DISULFIDE INTERCHANGE PROTEIN DSBE"/>
    <property type="match status" value="1"/>
</dbReference>
<evidence type="ECO:0000256" key="1">
    <source>
        <dbReference type="ARBA" id="ARBA00004196"/>
    </source>
</evidence>
<dbReference type="RefSeq" id="WP_169522590.1">
    <property type="nucleotide sequence ID" value="NZ_JAAMPT010000192.1"/>
</dbReference>